<dbReference type="OrthoDB" id="9028706at2"/>
<evidence type="ECO:0000313" key="2">
    <source>
        <dbReference type="Proteomes" id="UP000054903"/>
    </source>
</evidence>
<sequence length="81" mass="8881">MKVTITAHNALDTGDLESHLFYFLVEDQEGEARTACVNLRTARVLARELSSRTALDAMLREIVATSVSDFDGLIGSFFEGS</sequence>
<gene>
    <name evidence="1" type="ORF">AWB77_00500</name>
</gene>
<dbReference type="Proteomes" id="UP000054903">
    <property type="component" value="Unassembled WGS sequence"/>
</dbReference>
<organism evidence="1 2">
    <name type="scientific">Caballeronia fortuita</name>
    <dbReference type="NCBI Taxonomy" id="1777138"/>
    <lineage>
        <taxon>Bacteria</taxon>
        <taxon>Pseudomonadati</taxon>
        <taxon>Pseudomonadota</taxon>
        <taxon>Betaproteobacteria</taxon>
        <taxon>Burkholderiales</taxon>
        <taxon>Burkholderiaceae</taxon>
        <taxon>Caballeronia</taxon>
    </lineage>
</organism>
<dbReference type="STRING" id="1777138.AWB77_00500"/>
<comment type="caution">
    <text evidence="1">The sequence shown here is derived from an EMBL/GenBank/DDBJ whole genome shotgun (WGS) entry which is preliminary data.</text>
</comment>
<evidence type="ECO:0000313" key="1">
    <source>
        <dbReference type="EMBL" id="SAK42827.1"/>
    </source>
</evidence>
<keyword evidence="2" id="KW-1185">Reference proteome</keyword>
<proteinExistence type="predicted"/>
<accession>A0A157ZD64</accession>
<dbReference type="RefSeq" id="WP_061132788.1">
    <property type="nucleotide sequence ID" value="NZ_FCNX02000001.1"/>
</dbReference>
<name>A0A157ZD64_9BURK</name>
<dbReference type="AlphaFoldDB" id="A0A157ZD64"/>
<protein>
    <submittedName>
        <fullName evidence="1">Uncharacterized protein</fullName>
    </submittedName>
</protein>
<dbReference type="EMBL" id="FCNX02000001">
    <property type="protein sequence ID" value="SAK42827.1"/>
    <property type="molecule type" value="Genomic_DNA"/>
</dbReference>
<reference evidence="1" key="1">
    <citation type="submission" date="2016-01" db="EMBL/GenBank/DDBJ databases">
        <authorList>
            <person name="Peeters C."/>
        </authorList>
    </citation>
    <scope>NUCLEOTIDE SEQUENCE</scope>
    <source>
        <strain evidence="1">LMG 29320</strain>
    </source>
</reference>